<dbReference type="GO" id="GO:0015179">
    <property type="term" value="F:L-amino acid transmembrane transporter activity"/>
    <property type="evidence" value="ECO:0007669"/>
    <property type="project" value="TreeGrafter"/>
</dbReference>
<feature type="transmembrane region" description="Helical" evidence="6">
    <location>
        <begin position="187"/>
        <end position="206"/>
    </location>
</feature>
<comment type="subcellular location">
    <subcellularLocation>
        <location evidence="1">Membrane</location>
        <topology evidence="1">Multi-pass membrane protein</topology>
    </subcellularLocation>
</comment>
<evidence type="ECO:0000256" key="3">
    <source>
        <dbReference type="ARBA" id="ARBA00022989"/>
    </source>
</evidence>
<evidence type="ECO:0000256" key="6">
    <source>
        <dbReference type="SAM" id="Phobius"/>
    </source>
</evidence>
<feature type="transmembrane region" description="Helical" evidence="6">
    <location>
        <begin position="151"/>
        <end position="172"/>
    </location>
</feature>
<name>A0A6P7GFD1_DIAVI</name>
<feature type="transmembrane region" description="Helical" evidence="6">
    <location>
        <begin position="294"/>
        <end position="312"/>
    </location>
</feature>
<dbReference type="Pfam" id="PF01490">
    <property type="entry name" value="Aa_trans"/>
    <property type="match status" value="1"/>
</dbReference>
<dbReference type="EnsemblMetazoa" id="XM_050661840.1">
    <property type="protein sequence ID" value="XP_050517797.1"/>
    <property type="gene ID" value="LOC126892332"/>
</dbReference>
<feature type="transmembrane region" description="Helical" evidence="6">
    <location>
        <begin position="87"/>
        <end position="109"/>
    </location>
</feature>
<dbReference type="Proteomes" id="UP001652700">
    <property type="component" value="Unplaced"/>
</dbReference>
<evidence type="ECO:0000313" key="9">
    <source>
        <dbReference type="Proteomes" id="UP001652700"/>
    </source>
</evidence>
<evidence type="ECO:0000259" key="7">
    <source>
        <dbReference type="Pfam" id="PF01490"/>
    </source>
</evidence>
<evidence type="ECO:0000313" key="8">
    <source>
        <dbReference type="EnsemblMetazoa" id="XP_050517796.1"/>
    </source>
</evidence>
<dbReference type="RefSeq" id="XP_028148326.1">
    <property type="nucleotide sequence ID" value="XM_028292525.1"/>
</dbReference>
<dbReference type="InterPro" id="IPR013057">
    <property type="entry name" value="AA_transpt_TM"/>
</dbReference>
<dbReference type="InParanoid" id="A0A6P7GFD1"/>
<organism evidence="10">
    <name type="scientific">Diabrotica virgifera virgifera</name>
    <name type="common">western corn rootworm</name>
    <dbReference type="NCBI Taxonomy" id="50390"/>
    <lineage>
        <taxon>Eukaryota</taxon>
        <taxon>Metazoa</taxon>
        <taxon>Ecdysozoa</taxon>
        <taxon>Arthropoda</taxon>
        <taxon>Hexapoda</taxon>
        <taxon>Insecta</taxon>
        <taxon>Pterygota</taxon>
        <taxon>Neoptera</taxon>
        <taxon>Endopterygota</taxon>
        <taxon>Coleoptera</taxon>
        <taxon>Polyphaga</taxon>
        <taxon>Cucujiformia</taxon>
        <taxon>Chrysomeloidea</taxon>
        <taxon>Chrysomelidae</taxon>
        <taxon>Galerucinae</taxon>
        <taxon>Diabroticina</taxon>
        <taxon>Diabroticites</taxon>
        <taxon>Diabrotica</taxon>
    </lineage>
</organism>
<dbReference type="FunCoup" id="A0A6P7GFD1">
    <property type="interactions" value="126"/>
</dbReference>
<feature type="transmembrane region" description="Helical" evidence="6">
    <location>
        <begin position="401"/>
        <end position="423"/>
    </location>
</feature>
<feature type="transmembrane region" description="Helical" evidence="6">
    <location>
        <begin position="332"/>
        <end position="354"/>
    </location>
</feature>
<dbReference type="PANTHER" id="PTHR22950:SF154">
    <property type="entry name" value="PROTON-COUPLED AMINO ACID TRANSPORTER-LIKE PROTEIN PATHETIC"/>
    <property type="match status" value="1"/>
</dbReference>
<keyword evidence="3 6" id="KW-1133">Transmembrane helix</keyword>
<dbReference type="EnsemblMetazoa" id="XM_050661841.1">
    <property type="protein sequence ID" value="XP_050517798.1"/>
    <property type="gene ID" value="LOC126892332"/>
</dbReference>
<dbReference type="AlphaFoldDB" id="A0A6P7GFD1"/>
<reference evidence="8" key="2">
    <citation type="submission" date="2025-05" db="UniProtKB">
        <authorList>
            <consortium name="EnsemblMetazoa"/>
        </authorList>
    </citation>
    <scope>IDENTIFICATION</scope>
</reference>
<feature type="transmembrane region" description="Helical" evidence="6">
    <location>
        <begin position="435"/>
        <end position="456"/>
    </location>
</feature>
<dbReference type="GO" id="GO:0005774">
    <property type="term" value="C:vacuolar membrane"/>
    <property type="evidence" value="ECO:0007669"/>
    <property type="project" value="TreeGrafter"/>
</dbReference>
<sequence length="522" mass="56518">MAKPQNGSTEMESFLPQDNSNSNGVTKYKISSKGDVEAAANHAGFDPFKARQLAHPVSNCDTLTHLLKASLGTGILSMPAAFKASGLSMGIFLTIFVSLICTHCAYVLVTSAHELYKKTRKTQMGFADVAEQACLTGPQWGRKFAPFARNLIRFGLFVTYFMTCSCYTVIMAKNFNYVVNHHLGYDVEIRITIAIMMVPLILLAYVPNLKYLAPFSMVANGFMAVGLGITFYYLVINLKPVSEVAMIADVGTMPVFLSITIFAIEAIGVIMPLENNMGTPQSFIGLCGVLNQGMSGVTLVYILIGFFGYLAFGDQVEGSVTLNLPKEAIAAQLVNVLVGGAVFCTFGLQFYVCIDIAWNAIKDRYAKSEKVANYIMRTVMTFVCVVLAIAVPTIIPFVSLIGAFCFSILGLAAPILIEMLTFWEKGFGKYNWKIVKNLIVFIVAILALIFGSKAAIEDIIDMYSSKKLEPILLGNGTTHGNNTVNGTLSEVLTNVTSTLASTVASLKSTTSIPPTTVNSTTL</sequence>
<dbReference type="PANTHER" id="PTHR22950">
    <property type="entry name" value="AMINO ACID TRANSPORTER"/>
    <property type="match status" value="1"/>
</dbReference>
<feature type="transmembrane region" description="Helical" evidence="6">
    <location>
        <begin position="255"/>
        <end position="273"/>
    </location>
</feature>
<evidence type="ECO:0000256" key="1">
    <source>
        <dbReference type="ARBA" id="ARBA00004141"/>
    </source>
</evidence>
<evidence type="ECO:0000256" key="4">
    <source>
        <dbReference type="ARBA" id="ARBA00023136"/>
    </source>
</evidence>
<dbReference type="OrthoDB" id="1684102at2759"/>
<feature type="region of interest" description="Disordered" evidence="5">
    <location>
        <begin position="1"/>
        <end position="26"/>
    </location>
</feature>
<keyword evidence="9" id="KW-1185">Reference proteome</keyword>
<accession>A0A6P7GFD1</accession>
<keyword evidence="2 6" id="KW-0812">Transmembrane</keyword>
<feature type="domain" description="Amino acid transporter transmembrane" evidence="7">
    <location>
        <begin position="57"/>
        <end position="456"/>
    </location>
</feature>
<reference evidence="10" key="1">
    <citation type="submission" date="2025-04" db="UniProtKB">
        <authorList>
            <consortium name="RefSeq"/>
        </authorList>
    </citation>
    <scope>IDENTIFICATION</scope>
</reference>
<feature type="transmembrane region" description="Helical" evidence="6">
    <location>
        <begin position="374"/>
        <end position="395"/>
    </location>
</feature>
<dbReference type="EnsemblMetazoa" id="XM_050661839.1">
    <property type="protein sequence ID" value="XP_050517796.1"/>
    <property type="gene ID" value="LOC126892332"/>
</dbReference>
<gene>
    <name evidence="10" type="primary">LOC114341716</name>
</gene>
<evidence type="ECO:0000256" key="5">
    <source>
        <dbReference type="SAM" id="MobiDB-lite"/>
    </source>
</evidence>
<feature type="compositionally biased region" description="Polar residues" evidence="5">
    <location>
        <begin position="1"/>
        <end position="25"/>
    </location>
</feature>
<protein>
    <submittedName>
        <fullName evidence="10">Proton-coupled amino acid transporter-like protein pathetic</fullName>
    </submittedName>
</protein>
<evidence type="ECO:0000313" key="10">
    <source>
        <dbReference type="RefSeq" id="XP_028148326.1"/>
    </source>
</evidence>
<proteinExistence type="predicted"/>
<keyword evidence="4 6" id="KW-0472">Membrane</keyword>
<feature type="transmembrane region" description="Helical" evidence="6">
    <location>
        <begin position="218"/>
        <end position="235"/>
    </location>
</feature>
<evidence type="ECO:0000256" key="2">
    <source>
        <dbReference type="ARBA" id="ARBA00022692"/>
    </source>
</evidence>